<reference evidence="3" key="1">
    <citation type="submission" date="2020-10" db="EMBL/GenBank/DDBJ databases">
        <authorList>
            <person name="Gilroy R."/>
        </authorList>
    </citation>
    <scope>NUCLEOTIDE SEQUENCE</scope>
    <source>
        <strain evidence="3">6919</strain>
    </source>
</reference>
<evidence type="ECO:0000313" key="4">
    <source>
        <dbReference type="Proteomes" id="UP000823598"/>
    </source>
</evidence>
<feature type="domain" description="CHAT" evidence="2">
    <location>
        <begin position="94"/>
        <end position="432"/>
    </location>
</feature>
<feature type="chain" id="PRO_5039105553" evidence="1">
    <location>
        <begin position="21"/>
        <end position="833"/>
    </location>
</feature>
<dbReference type="InterPro" id="IPR024983">
    <property type="entry name" value="CHAT_dom"/>
</dbReference>
<organism evidence="3 4">
    <name type="scientific">Candidatus Limisoma faecipullorum</name>
    <dbReference type="NCBI Taxonomy" id="2840854"/>
    <lineage>
        <taxon>Bacteria</taxon>
        <taxon>Pseudomonadati</taxon>
        <taxon>Bacteroidota</taxon>
        <taxon>Bacteroidia</taxon>
        <taxon>Bacteroidales</taxon>
        <taxon>Candidatus Limisoma</taxon>
    </lineage>
</organism>
<protein>
    <submittedName>
        <fullName evidence="3">CHAT domain-containing protein</fullName>
    </submittedName>
</protein>
<sequence>MKNVITFCCLAILCSLNLSASSSYHKAVSELLTPDELFIQFREVYTFNGYATLTGHYEYAAIIVDPEADEATIKYMFTSTSLHKYERTDCNNAELGKLVWDNLQDELKGKSKIYMATSGELNNYPVEYLPNPANPNHQMNEDYTIYRTSGIAALANRTKKADRQRKAVIFGGLEYDLNTNDTTSTDESKLLAFHNGRMKLQELPETKIEAQFIDSILRKDNIPVALQSGKDGTEESFKDIPMSGANLIHMATHGFYDPQYYMDKNDGIRKWMMSRVGVCMSGGNTKEDKYDGIITGSDISSMDMKNMNLVVLSACQTGLGDVFEGHQYGMATAFKYSGAKSILASLWSVNDAATRILMTGFYSNLSNGDEPLYALKKAQESVRKYEIIKNSNDNLTPYQRLKLEKRGNSHRKDTIRSSPYSAPQYWAAFVLIDAFPKKENIISDATIAWIKEFESRNLLGAFIDDDVANWEKHKDKLSENDALIYFYNYTLPTGDDEYVALIYSKDNTEGTIFQLCRFPGNQILPHTEWQNFSDKIFKKLEPYINRKTKIYFRPTGVFTKLPVENLWEYMHPEKNISFYRISSGETLEMIGKAKGITYNNAVLYGGLNYGYHIAYLPGSKKEVTEIESLMVSKGTNTVCLTGDNGTEQSFRNLSGKEIGILHIASVSQNYNLKSFPIEEHTLEECLLQRSTLVFAGTGNDNFDLNAINKLENDGALFANEISRLDFKNVDFIALSSPNSLYSASTSCLDYGLARGFRKAGAKSILGSLTNIDDNSTQMLMTEFYRQLLSGKSKHDALKLAQALVRDFETHDGRQKPYESPLYWAAFVLLDAVE</sequence>
<reference evidence="3" key="2">
    <citation type="journal article" date="2021" name="PeerJ">
        <title>Extensive microbial diversity within the chicken gut microbiome revealed by metagenomics and culture.</title>
        <authorList>
            <person name="Gilroy R."/>
            <person name="Ravi A."/>
            <person name="Getino M."/>
            <person name="Pursley I."/>
            <person name="Horton D.L."/>
            <person name="Alikhan N.F."/>
            <person name="Baker D."/>
            <person name="Gharbi K."/>
            <person name="Hall N."/>
            <person name="Watson M."/>
            <person name="Adriaenssens E.M."/>
            <person name="Foster-Nyarko E."/>
            <person name="Jarju S."/>
            <person name="Secka A."/>
            <person name="Antonio M."/>
            <person name="Oren A."/>
            <person name="Chaudhuri R.R."/>
            <person name="La Ragione R."/>
            <person name="Hildebrand F."/>
            <person name="Pallen M.J."/>
        </authorList>
    </citation>
    <scope>NUCLEOTIDE SEQUENCE</scope>
    <source>
        <strain evidence="3">6919</strain>
    </source>
</reference>
<dbReference type="PANTHER" id="PTHR10098">
    <property type="entry name" value="RAPSYN-RELATED"/>
    <property type="match status" value="1"/>
</dbReference>
<evidence type="ECO:0000259" key="2">
    <source>
        <dbReference type="Pfam" id="PF12770"/>
    </source>
</evidence>
<dbReference type="Pfam" id="PF12770">
    <property type="entry name" value="CHAT"/>
    <property type="match status" value="2"/>
</dbReference>
<dbReference type="AlphaFoldDB" id="A0A9D9NKC8"/>
<keyword evidence="1" id="KW-0732">Signal</keyword>
<comment type="caution">
    <text evidence="3">The sequence shown here is derived from an EMBL/GenBank/DDBJ whole genome shotgun (WGS) entry which is preliminary data.</text>
</comment>
<evidence type="ECO:0000256" key="1">
    <source>
        <dbReference type="SAM" id="SignalP"/>
    </source>
</evidence>
<proteinExistence type="predicted"/>
<feature type="domain" description="CHAT" evidence="2">
    <location>
        <begin position="614"/>
        <end position="828"/>
    </location>
</feature>
<feature type="signal peptide" evidence="1">
    <location>
        <begin position="1"/>
        <end position="20"/>
    </location>
</feature>
<accession>A0A9D9NKC8</accession>
<evidence type="ECO:0000313" key="3">
    <source>
        <dbReference type="EMBL" id="MBO8476914.1"/>
    </source>
</evidence>
<dbReference type="Proteomes" id="UP000823598">
    <property type="component" value="Unassembled WGS sequence"/>
</dbReference>
<dbReference type="EMBL" id="JADIMC010000092">
    <property type="protein sequence ID" value="MBO8476914.1"/>
    <property type="molecule type" value="Genomic_DNA"/>
</dbReference>
<name>A0A9D9NKC8_9BACT</name>
<gene>
    <name evidence="3" type="ORF">IAB88_07970</name>
</gene>